<dbReference type="InterPro" id="IPR043519">
    <property type="entry name" value="NT_sf"/>
</dbReference>
<evidence type="ECO:0000313" key="1">
    <source>
        <dbReference type="EMBL" id="KAG7287299.1"/>
    </source>
</evidence>
<proteinExistence type="predicted"/>
<dbReference type="SUPFAM" id="SSF81301">
    <property type="entry name" value="Nucleotidyltransferase"/>
    <property type="match status" value="1"/>
</dbReference>
<dbReference type="AlphaFoldDB" id="A0AAD4HUR8"/>
<organism evidence="1 2">
    <name type="scientific">Staphylotrichum longicolle</name>
    <dbReference type="NCBI Taxonomy" id="669026"/>
    <lineage>
        <taxon>Eukaryota</taxon>
        <taxon>Fungi</taxon>
        <taxon>Dikarya</taxon>
        <taxon>Ascomycota</taxon>
        <taxon>Pezizomycotina</taxon>
        <taxon>Sordariomycetes</taxon>
        <taxon>Sordariomycetidae</taxon>
        <taxon>Sordariales</taxon>
        <taxon>Chaetomiaceae</taxon>
        <taxon>Staphylotrichum</taxon>
    </lineage>
</organism>
<accession>A0AAD4HUR8</accession>
<comment type="caution">
    <text evidence="1">The sequence shown here is derived from an EMBL/GenBank/DDBJ whole genome shotgun (WGS) entry which is preliminary data.</text>
</comment>
<reference evidence="1" key="1">
    <citation type="submission" date="2023-02" db="EMBL/GenBank/DDBJ databases">
        <authorList>
            <person name="Palmer J.M."/>
        </authorList>
    </citation>
    <scope>NUCLEOTIDE SEQUENCE</scope>
    <source>
        <strain evidence="1">FW57</strain>
    </source>
</reference>
<keyword evidence="2" id="KW-1185">Reference proteome</keyword>
<protein>
    <submittedName>
        <fullName evidence="1">Uncharacterized protein</fullName>
    </submittedName>
</protein>
<dbReference type="Proteomes" id="UP001197093">
    <property type="component" value="Unassembled WGS sequence"/>
</dbReference>
<gene>
    <name evidence="1" type="ORF">NEMBOFW57_006807</name>
</gene>
<name>A0AAD4HUR8_9PEZI</name>
<sequence>MASTSTTPLRPAPVTYNDDELDYLEAQCEENVRQQHLFHALDHVVKVLDSRNIPNAVMGGVSMILLGDQERTTIDVDVAVEGKVGEILAAFSADDRVYLPRAMTVAASGVARMFVLTGPAYGEAIQPALPVEVDLILNGNKGAPQTLTGATRTLTVVTGLGPRQYAVLTLEYLFRAKLRSYYERASDKDYRDLVWMSFVHGEAVSTFIADQDEDLRQHFADAYAAENELLSESRVEWLYTLLSLRRRPRSSSS</sequence>
<dbReference type="EMBL" id="JAHCVI010000003">
    <property type="protein sequence ID" value="KAG7287299.1"/>
    <property type="molecule type" value="Genomic_DNA"/>
</dbReference>
<dbReference type="Gene3D" id="3.30.460.40">
    <property type="match status" value="1"/>
</dbReference>
<evidence type="ECO:0000313" key="2">
    <source>
        <dbReference type="Proteomes" id="UP001197093"/>
    </source>
</evidence>